<gene>
    <name evidence="2" type="ORF">GHT06_001879</name>
</gene>
<evidence type="ECO:0000313" key="3">
    <source>
        <dbReference type="Proteomes" id="UP000820818"/>
    </source>
</evidence>
<evidence type="ECO:0000256" key="1">
    <source>
        <dbReference type="SAM" id="MobiDB-lite"/>
    </source>
</evidence>
<proteinExistence type="predicted"/>
<keyword evidence="3" id="KW-1185">Reference proteome</keyword>
<dbReference type="EMBL" id="WJBH02000296">
    <property type="protein sequence ID" value="KAI9549479.1"/>
    <property type="molecule type" value="Genomic_DNA"/>
</dbReference>
<dbReference type="Proteomes" id="UP000820818">
    <property type="component" value="Unassembled WGS sequence"/>
</dbReference>
<sequence>MKISDLTTILNEVSMSPSSLRAMASTVDARVGIEFEMFVPGLEDEDAPDDDGEVTSLDDVMEYYRREMRFPDDRVKQLNDALRDDYLKWTEISKENLWFTHMSTPLKRKSVLGYMRKSKSFDFKEALETVIDRLDDTDPDRKQYLKKQAQVALTAFLDTSQVSVAMNVLDDLDGEDRVIAQTVVKIVKKKIEDRMTELVNQVDFQPTKEESVKIREYASEKFANTLLSPDSWLSSITRNEPNITNVKQYIERKYPQFIPARSSTPSRTQATTREELAEILSDVVGMPVESGDYHRSRISANNYRLEEDGSLSGYYNMSGVELITPHGGLSLVQMYDHLDKVIEWAKSYGAETNRQTGLHINVSVPNMKNLDYVKLVLFLGDKYILDQFGRSMNEYCASSYKKIDNMIMVRSEQASEFSFRVAEYLQNGLTREASKEIFNHSTTSKYVSANIKNGYIEFRSPGGDWLNKDLGVLINTINRFVVALSIACDPEKYKKEYIKKLYTMLIRHYDAGMATRFTPDSVINSIAQFHATYIANRGNPSQHDISSFKNEMRRKLNASRMWRKSEPTIDPNITRGLGTGAPLSSIGKPRLNTGNGEDQ</sequence>
<evidence type="ECO:0000313" key="2">
    <source>
        <dbReference type="EMBL" id="KAI9549479.1"/>
    </source>
</evidence>
<organism evidence="2 3">
    <name type="scientific">Daphnia sinensis</name>
    <dbReference type="NCBI Taxonomy" id="1820382"/>
    <lineage>
        <taxon>Eukaryota</taxon>
        <taxon>Metazoa</taxon>
        <taxon>Ecdysozoa</taxon>
        <taxon>Arthropoda</taxon>
        <taxon>Crustacea</taxon>
        <taxon>Branchiopoda</taxon>
        <taxon>Diplostraca</taxon>
        <taxon>Cladocera</taxon>
        <taxon>Anomopoda</taxon>
        <taxon>Daphniidae</taxon>
        <taxon>Daphnia</taxon>
        <taxon>Daphnia similis group</taxon>
    </lineage>
</organism>
<reference evidence="2" key="1">
    <citation type="submission" date="2022-05" db="EMBL/GenBank/DDBJ databases">
        <title>A multi-omics perspective on studying reproductive biology in Daphnia sinensis.</title>
        <authorList>
            <person name="Jia J."/>
        </authorList>
    </citation>
    <scope>NUCLEOTIDE SEQUENCE</scope>
    <source>
        <strain evidence="2">WSL</strain>
    </source>
</reference>
<dbReference type="AlphaFoldDB" id="A0AAD5PLT8"/>
<dbReference type="Pfam" id="PF12224">
    <property type="entry name" value="Amidoligase_2"/>
    <property type="match status" value="1"/>
</dbReference>
<comment type="caution">
    <text evidence="2">The sequence shown here is derived from an EMBL/GenBank/DDBJ whole genome shotgun (WGS) entry which is preliminary data.</text>
</comment>
<feature type="region of interest" description="Disordered" evidence="1">
    <location>
        <begin position="559"/>
        <end position="599"/>
    </location>
</feature>
<dbReference type="InterPro" id="IPR022025">
    <property type="entry name" value="Amidoligase_2"/>
</dbReference>
<protein>
    <submittedName>
        <fullName evidence="2">Uncharacterized protein</fullName>
    </submittedName>
</protein>
<accession>A0AAD5PLT8</accession>
<name>A0AAD5PLT8_9CRUS</name>